<reference evidence="2" key="1">
    <citation type="submission" date="2021-07" db="EMBL/GenBank/DDBJ databases">
        <authorList>
            <person name="Catto M.A."/>
            <person name="Jacobson A."/>
            <person name="Kennedy G."/>
            <person name="Labadie P."/>
            <person name="Hunt B.G."/>
            <person name="Srinivasan R."/>
        </authorList>
    </citation>
    <scope>NUCLEOTIDE SEQUENCE</scope>
    <source>
        <strain evidence="2">PL_HMW_Pooled</strain>
        <tissue evidence="2">Head</tissue>
    </source>
</reference>
<evidence type="ECO:0000313" key="3">
    <source>
        <dbReference type="Proteomes" id="UP001219518"/>
    </source>
</evidence>
<proteinExistence type="predicted"/>
<feature type="compositionally biased region" description="Low complexity" evidence="1">
    <location>
        <begin position="80"/>
        <end position="96"/>
    </location>
</feature>
<dbReference type="AlphaFoldDB" id="A0AAE1LAW5"/>
<comment type="caution">
    <text evidence="2">The sequence shown here is derived from an EMBL/GenBank/DDBJ whole genome shotgun (WGS) entry which is preliminary data.</text>
</comment>
<evidence type="ECO:0000313" key="2">
    <source>
        <dbReference type="EMBL" id="KAK3913266.1"/>
    </source>
</evidence>
<name>A0AAE1LAW5_9NEOP</name>
<evidence type="ECO:0000256" key="1">
    <source>
        <dbReference type="SAM" id="MobiDB-lite"/>
    </source>
</evidence>
<feature type="region of interest" description="Disordered" evidence="1">
    <location>
        <begin position="57"/>
        <end position="98"/>
    </location>
</feature>
<keyword evidence="2" id="KW-0675">Receptor</keyword>
<reference evidence="2" key="2">
    <citation type="journal article" date="2023" name="BMC Genomics">
        <title>Pest status, molecular evolution, and epigenetic factors derived from the genome assembly of Frankliniella fusca, a thysanopteran phytovirus vector.</title>
        <authorList>
            <person name="Catto M.A."/>
            <person name="Labadie P.E."/>
            <person name="Jacobson A.L."/>
            <person name="Kennedy G.G."/>
            <person name="Srinivasan R."/>
            <person name="Hunt B.G."/>
        </authorList>
    </citation>
    <scope>NUCLEOTIDE SEQUENCE</scope>
    <source>
        <strain evidence="2">PL_HMW_Pooled</strain>
    </source>
</reference>
<feature type="non-terminal residue" evidence="2">
    <location>
        <position position="115"/>
    </location>
</feature>
<gene>
    <name evidence="2" type="ORF">KUF71_022720</name>
</gene>
<sequence>MSVTAVAGGLGHAGSGGGVTSGGVTSGGGAGGGAGGLEAELSAEGGEYRIRFTGSLGSLDSLDPSLPPAPAPSPAPLHPVPHSAAPAPAPASAPGSQYSITGLLQSLGAGDCGLG</sequence>
<dbReference type="EMBL" id="JAHWGI010000315">
    <property type="protein sequence ID" value="KAK3913266.1"/>
    <property type="molecule type" value="Genomic_DNA"/>
</dbReference>
<feature type="compositionally biased region" description="Gly residues" evidence="1">
    <location>
        <begin position="8"/>
        <end position="36"/>
    </location>
</feature>
<accession>A0AAE1LAW5</accession>
<organism evidence="2 3">
    <name type="scientific">Frankliniella fusca</name>
    <dbReference type="NCBI Taxonomy" id="407009"/>
    <lineage>
        <taxon>Eukaryota</taxon>
        <taxon>Metazoa</taxon>
        <taxon>Ecdysozoa</taxon>
        <taxon>Arthropoda</taxon>
        <taxon>Hexapoda</taxon>
        <taxon>Insecta</taxon>
        <taxon>Pterygota</taxon>
        <taxon>Neoptera</taxon>
        <taxon>Paraneoptera</taxon>
        <taxon>Thysanoptera</taxon>
        <taxon>Terebrantia</taxon>
        <taxon>Thripoidea</taxon>
        <taxon>Thripidae</taxon>
        <taxon>Frankliniella</taxon>
    </lineage>
</organism>
<protein>
    <submittedName>
        <fullName evidence="2">Ryanodine receptor 1</fullName>
    </submittedName>
</protein>
<keyword evidence="3" id="KW-1185">Reference proteome</keyword>
<feature type="region of interest" description="Disordered" evidence="1">
    <location>
        <begin position="1"/>
        <end position="38"/>
    </location>
</feature>
<feature type="compositionally biased region" description="Pro residues" evidence="1">
    <location>
        <begin position="65"/>
        <end position="79"/>
    </location>
</feature>
<dbReference type="Proteomes" id="UP001219518">
    <property type="component" value="Unassembled WGS sequence"/>
</dbReference>